<reference evidence="2 3" key="1">
    <citation type="submission" date="2019-06" db="EMBL/GenBank/DDBJ databases">
        <title>Draft genome of Streptomyces sedi sp. JCM16909.</title>
        <authorList>
            <person name="Klykleung N."/>
            <person name="Tanasupawat S."/>
            <person name="Kudo T."/>
            <person name="Yuki M."/>
            <person name="Ohkuma M."/>
        </authorList>
    </citation>
    <scope>NUCLEOTIDE SEQUENCE [LARGE SCALE GENOMIC DNA]</scope>
    <source>
        <strain evidence="2 3">JCM 16909</strain>
    </source>
</reference>
<dbReference type="EMBL" id="VDGT01000004">
    <property type="protein sequence ID" value="TNM32153.1"/>
    <property type="molecule type" value="Genomic_DNA"/>
</dbReference>
<keyword evidence="3" id="KW-1185">Reference proteome</keyword>
<sequence>MELTRYAEKRGWNPLARAVTLTEHELRVGARRTPVGELALVAVADAWLRGVWLGGGGSERPLAGLPHGPGRLPLVRASGTALPLRVRDVAGFAAALGELAARHAGGAGAVREAARRAAAEGVPLWIARRQAPGPGGRPVTVAVDRRLVRADVWVEGAPAVRLRGPYGWSAGAGDPLAGLGVTIGERPVDMAPTWGRWGRSVTFSDGATEWELIRATRDSGRLLRDGEPVATIARPTGRPVNGLLPLADVRHRSRDPLDAALAHLCGVALGLGEATGTARFGGRHSQPSPEVPATWELPWYTGLGESRDDSGPGASGDGWSDGGGGGADGDSGGGSGGDSGGGDSGGGGGDGGGGGGGE</sequence>
<name>A0A5C4V8D0_9ACTN</name>
<feature type="compositionally biased region" description="Gly residues" evidence="1">
    <location>
        <begin position="313"/>
        <end position="358"/>
    </location>
</feature>
<evidence type="ECO:0000313" key="3">
    <source>
        <dbReference type="Proteomes" id="UP000311713"/>
    </source>
</evidence>
<gene>
    <name evidence="2" type="ORF">FH715_07050</name>
</gene>
<dbReference type="OrthoDB" id="4328265at2"/>
<dbReference type="RefSeq" id="WP_139641894.1">
    <property type="nucleotide sequence ID" value="NZ_VDGT01000004.1"/>
</dbReference>
<proteinExistence type="predicted"/>
<accession>A0A5C4V8D0</accession>
<organism evidence="2 3">
    <name type="scientific">Streptomyces sedi</name>
    <dbReference type="NCBI Taxonomy" id="555059"/>
    <lineage>
        <taxon>Bacteria</taxon>
        <taxon>Bacillati</taxon>
        <taxon>Actinomycetota</taxon>
        <taxon>Actinomycetes</taxon>
        <taxon>Kitasatosporales</taxon>
        <taxon>Streptomycetaceae</taxon>
        <taxon>Streptomyces</taxon>
    </lineage>
</organism>
<evidence type="ECO:0000313" key="2">
    <source>
        <dbReference type="EMBL" id="TNM32153.1"/>
    </source>
</evidence>
<dbReference type="AlphaFoldDB" id="A0A5C4V8D0"/>
<comment type="caution">
    <text evidence="2">The sequence shown here is derived from an EMBL/GenBank/DDBJ whole genome shotgun (WGS) entry which is preliminary data.</text>
</comment>
<dbReference type="Proteomes" id="UP000311713">
    <property type="component" value="Unassembled WGS sequence"/>
</dbReference>
<protein>
    <submittedName>
        <fullName evidence="2">Uncharacterized protein</fullName>
    </submittedName>
</protein>
<feature type="region of interest" description="Disordered" evidence="1">
    <location>
        <begin position="301"/>
        <end position="358"/>
    </location>
</feature>
<evidence type="ECO:0000256" key="1">
    <source>
        <dbReference type="SAM" id="MobiDB-lite"/>
    </source>
</evidence>